<dbReference type="AlphaFoldDB" id="A0A1G1VQQ9"/>
<protein>
    <submittedName>
        <fullName evidence="1">Uncharacterized protein</fullName>
    </submittedName>
</protein>
<name>A0A1G1VQQ9_9BACT</name>
<dbReference type="PANTHER" id="PTHR40080:SF1">
    <property type="entry name" value="TRPR-LIKE PROTEIN YERC_YECD"/>
    <property type="match status" value="1"/>
</dbReference>
<dbReference type="InterPro" id="IPR013368">
    <property type="entry name" value="YecD_YerC"/>
</dbReference>
<dbReference type="Proteomes" id="UP000177324">
    <property type="component" value="Unassembled WGS sequence"/>
</dbReference>
<dbReference type="GO" id="GO:0003700">
    <property type="term" value="F:DNA-binding transcription factor activity"/>
    <property type="evidence" value="ECO:0007669"/>
    <property type="project" value="InterPro"/>
</dbReference>
<gene>
    <name evidence="1" type="ORF">A2784_01265</name>
</gene>
<comment type="caution">
    <text evidence="1">The sequence shown here is derived from an EMBL/GenBank/DDBJ whole genome shotgun (WGS) entry which is preliminary data.</text>
</comment>
<evidence type="ECO:0000313" key="1">
    <source>
        <dbReference type="EMBL" id="OGY17735.1"/>
    </source>
</evidence>
<dbReference type="EMBL" id="MHCH01000015">
    <property type="protein sequence ID" value="OGY17735.1"/>
    <property type="molecule type" value="Genomic_DNA"/>
</dbReference>
<accession>A0A1G1VQQ9</accession>
<dbReference type="Pfam" id="PF01371">
    <property type="entry name" value="Trp_repressor"/>
    <property type="match status" value="1"/>
</dbReference>
<dbReference type="SUPFAM" id="SSF48295">
    <property type="entry name" value="TrpR-like"/>
    <property type="match status" value="1"/>
</dbReference>
<dbReference type="InterPro" id="IPR038116">
    <property type="entry name" value="TrpR-like_sf"/>
</dbReference>
<dbReference type="GO" id="GO:0043565">
    <property type="term" value="F:sequence-specific DNA binding"/>
    <property type="evidence" value="ECO:0007669"/>
    <property type="project" value="InterPro"/>
</dbReference>
<dbReference type="STRING" id="1797589.A2784_01265"/>
<dbReference type="InterPro" id="IPR000831">
    <property type="entry name" value="Trp_repress"/>
</dbReference>
<dbReference type="PANTHER" id="PTHR40080">
    <property type="entry name" value="LMO1763 PROTEIN"/>
    <property type="match status" value="1"/>
</dbReference>
<dbReference type="Gene3D" id="1.10.1270.10">
    <property type="entry name" value="TrpR-like"/>
    <property type="match status" value="1"/>
</dbReference>
<proteinExistence type="predicted"/>
<evidence type="ECO:0000313" key="2">
    <source>
        <dbReference type="Proteomes" id="UP000177324"/>
    </source>
</evidence>
<organism evidence="1 2">
    <name type="scientific">Candidatus Chisholmbacteria bacterium RIFCSPHIGHO2_01_FULL_48_12</name>
    <dbReference type="NCBI Taxonomy" id="1797589"/>
    <lineage>
        <taxon>Bacteria</taxon>
        <taxon>Candidatus Chisholmiibacteriota</taxon>
    </lineage>
</organism>
<reference evidence="1 2" key="1">
    <citation type="journal article" date="2016" name="Nat. Commun.">
        <title>Thousands of microbial genomes shed light on interconnected biogeochemical processes in an aquifer system.</title>
        <authorList>
            <person name="Anantharaman K."/>
            <person name="Brown C.T."/>
            <person name="Hug L.A."/>
            <person name="Sharon I."/>
            <person name="Castelle C.J."/>
            <person name="Probst A.J."/>
            <person name="Thomas B.C."/>
            <person name="Singh A."/>
            <person name="Wilkins M.J."/>
            <person name="Karaoz U."/>
            <person name="Brodie E.L."/>
            <person name="Williams K.H."/>
            <person name="Hubbard S.S."/>
            <person name="Banfield J.F."/>
        </authorList>
    </citation>
    <scope>NUCLEOTIDE SEQUENCE [LARGE SCALE GENOMIC DNA]</scope>
</reference>
<dbReference type="InterPro" id="IPR010921">
    <property type="entry name" value="Trp_repressor/repl_initiator"/>
</dbReference>
<dbReference type="NCBIfam" id="TIGR02531">
    <property type="entry name" value="yecD_yerC"/>
    <property type="match status" value="1"/>
</dbReference>
<sequence>MAEELHAAILKLKNPNETARFLRDLLTLPEIREFSKRFQIATALYLKQGSYHTIARKLHVSTTTVTRVAHWLHHGRGGYKLILDRS</sequence>